<name>K6C5F8_9BACI</name>
<keyword evidence="2" id="KW-0540">Nuclease</keyword>
<evidence type="ECO:0000313" key="9">
    <source>
        <dbReference type="Proteomes" id="UP000006316"/>
    </source>
</evidence>
<feature type="domain" description="Endoribonuclease YicC-like N-terminal" evidence="6">
    <location>
        <begin position="1"/>
        <end position="152"/>
    </location>
</feature>
<comment type="caution">
    <text evidence="8">The sequence shown here is derived from an EMBL/GenBank/DDBJ whole genome shotgun (WGS) entry which is preliminary data.</text>
</comment>
<evidence type="ECO:0000256" key="1">
    <source>
        <dbReference type="ARBA" id="ARBA00001968"/>
    </source>
</evidence>
<dbReference type="PATRIC" id="fig|1117379.3.peg.3436"/>
<comment type="cofactor">
    <cofactor evidence="1">
        <name>a divalent metal cation</name>
        <dbReference type="ChEBI" id="CHEBI:60240"/>
    </cofactor>
</comment>
<comment type="similarity">
    <text evidence="5">Belongs to the YicC/YloC family.</text>
</comment>
<reference evidence="8 9" key="1">
    <citation type="journal article" date="2012" name="Front. Microbiol.">
        <title>Redundancy and modularity in membrane-associated dissimilatory nitrate reduction in Bacillus.</title>
        <authorList>
            <person name="Heylen K."/>
            <person name="Keltjens J."/>
        </authorList>
    </citation>
    <scope>NUCLEOTIDE SEQUENCE [LARGE SCALE GENOMIC DNA]</scope>
    <source>
        <strain evidence="9">LMG 21833T</strain>
    </source>
</reference>
<dbReference type="PANTHER" id="PTHR30636:SF3">
    <property type="entry name" value="UPF0701 PROTEIN YICC"/>
    <property type="match status" value="1"/>
</dbReference>
<keyword evidence="4" id="KW-0378">Hydrolase</keyword>
<dbReference type="InterPro" id="IPR013527">
    <property type="entry name" value="YicC-like_N"/>
</dbReference>
<proteinExistence type="inferred from homology"/>
<evidence type="ECO:0000256" key="5">
    <source>
        <dbReference type="ARBA" id="ARBA00035648"/>
    </source>
</evidence>
<dbReference type="AlphaFoldDB" id="K6C5F8"/>
<evidence type="ECO:0000256" key="4">
    <source>
        <dbReference type="ARBA" id="ARBA00022801"/>
    </source>
</evidence>
<evidence type="ECO:0000256" key="3">
    <source>
        <dbReference type="ARBA" id="ARBA00022759"/>
    </source>
</evidence>
<evidence type="ECO:0000256" key="2">
    <source>
        <dbReference type="ARBA" id="ARBA00022722"/>
    </source>
</evidence>
<feature type="domain" description="Endoribonuclease YicC-like C-terminal" evidence="7">
    <location>
        <begin position="170"/>
        <end position="287"/>
    </location>
</feature>
<dbReference type="eggNOG" id="COG1561">
    <property type="taxonomic scope" value="Bacteria"/>
</dbReference>
<evidence type="ECO:0000259" key="6">
    <source>
        <dbReference type="Pfam" id="PF03755"/>
    </source>
</evidence>
<organism evidence="8 9">
    <name type="scientific">Neobacillus bataviensis LMG 21833</name>
    <dbReference type="NCBI Taxonomy" id="1117379"/>
    <lineage>
        <taxon>Bacteria</taxon>
        <taxon>Bacillati</taxon>
        <taxon>Bacillota</taxon>
        <taxon>Bacilli</taxon>
        <taxon>Bacillales</taxon>
        <taxon>Bacillaceae</taxon>
        <taxon>Neobacillus</taxon>
    </lineage>
</organism>
<dbReference type="STRING" id="1117379.BABA_16542"/>
<dbReference type="InterPro" id="IPR013551">
    <property type="entry name" value="YicC-like_C"/>
</dbReference>
<dbReference type="Pfam" id="PF08340">
    <property type="entry name" value="YicC-like_C"/>
    <property type="match status" value="1"/>
</dbReference>
<evidence type="ECO:0008006" key="10">
    <source>
        <dbReference type="Google" id="ProtNLM"/>
    </source>
</evidence>
<dbReference type="GO" id="GO:0016787">
    <property type="term" value="F:hydrolase activity"/>
    <property type="evidence" value="ECO:0007669"/>
    <property type="project" value="UniProtKB-KW"/>
</dbReference>
<gene>
    <name evidence="8" type="ORF">BABA_16542</name>
</gene>
<dbReference type="EMBL" id="AJLS01000118">
    <property type="protein sequence ID" value="EKN66375.1"/>
    <property type="molecule type" value="Genomic_DNA"/>
</dbReference>
<evidence type="ECO:0000259" key="7">
    <source>
        <dbReference type="Pfam" id="PF08340"/>
    </source>
</evidence>
<keyword evidence="3" id="KW-0255">Endonuclease</keyword>
<dbReference type="NCBIfam" id="TIGR00255">
    <property type="entry name" value="YicC/YloC family endoribonuclease"/>
    <property type="match status" value="1"/>
</dbReference>
<dbReference type="InterPro" id="IPR005229">
    <property type="entry name" value="YicC/YloC-like"/>
</dbReference>
<accession>K6C5F8</accession>
<dbReference type="Pfam" id="PF03755">
    <property type="entry name" value="YicC-like_N"/>
    <property type="match status" value="1"/>
</dbReference>
<keyword evidence="9" id="KW-1185">Reference proteome</keyword>
<dbReference type="PANTHER" id="PTHR30636">
    <property type="entry name" value="UPF0701 PROTEIN YICC"/>
    <property type="match status" value="1"/>
</dbReference>
<protein>
    <recommendedName>
        <fullName evidence="10">YicC family protein</fullName>
    </recommendedName>
</protein>
<evidence type="ECO:0000313" key="8">
    <source>
        <dbReference type="EMBL" id="EKN66375.1"/>
    </source>
</evidence>
<dbReference type="GO" id="GO:0004521">
    <property type="term" value="F:RNA endonuclease activity"/>
    <property type="evidence" value="ECO:0007669"/>
    <property type="project" value="InterPro"/>
</dbReference>
<sequence>MTGFGRGKAVSGSFSVNVEVKTVNHRFSEMNIRMPRQLLKIEDKIKKKLNEYIRRGRVEVYVSVEGEGVVTRKVHVDWKLIEEYYQFIEQARNKYGIEETITLKDLLNRTDLLHIEEREEGNEEIESLVLSAVEEAVILLKQMRTAEGEEIKKDLLAITSQLEANIFDLQKYAPLVVQSFKERLTKRMNEFVNGQLDETRILTEIAIFADKADINEEITRLKSHIQQFLQTLQDQEPIGRKLDFIVQEMNREANTIGSKANDSKIAKKVVEIKSLLEKLKEQVQNIE</sequence>
<dbReference type="Proteomes" id="UP000006316">
    <property type="component" value="Unassembled WGS sequence"/>
</dbReference>